<dbReference type="CDD" id="cd02258">
    <property type="entry name" value="Peptidase_C25_N"/>
    <property type="match status" value="1"/>
</dbReference>
<dbReference type="RefSeq" id="WP_408085559.1">
    <property type="nucleotide sequence ID" value="NZ_JBELPZ010000014.1"/>
</dbReference>
<evidence type="ECO:0000313" key="5">
    <source>
        <dbReference type="Proteomes" id="UP001629156"/>
    </source>
</evidence>
<name>A0ABW8Z1J1_9FLAO</name>
<evidence type="ECO:0000259" key="3">
    <source>
        <dbReference type="Pfam" id="PF01364"/>
    </source>
</evidence>
<feature type="signal peptide" evidence="2">
    <location>
        <begin position="1"/>
        <end position="21"/>
    </location>
</feature>
<dbReference type="Pfam" id="PF01364">
    <property type="entry name" value="Peptidase_C25"/>
    <property type="match status" value="1"/>
</dbReference>
<dbReference type="Gene3D" id="3.40.50.1460">
    <property type="match status" value="1"/>
</dbReference>
<protein>
    <submittedName>
        <fullName evidence="4">Type IX secretion system sortase PorU</fullName>
    </submittedName>
</protein>
<feature type="chain" id="PRO_5046010009" evidence="2">
    <location>
        <begin position="22"/>
        <end position="1280"/>
    </location>
</feature>
<evidence type="ECO:0000313" key="4">
    <source>
        <dbReference type="EMBL" id="MFL9845283.1"/>
    </source>
</evidence>
<dbReference type="InterPro" id="IPR029030">
    <property type="entry name" value="Caspase-like_dom_sf"/>
</dbReference>
<sequence>MKTTFIISFFLLSALCFAQQAGEVTLSWVDGQVTFIGDTKVEIPQFDANYMQYDATLRQLGFAMRIPVNGPANASSLQVTRVTYESITKEQLGDLNPNVLTGVINPVLQTVIARSVYYADLSINPIIKEGNAYKRVKSFQYTFTIANQRNAARTSDFNSISNSVVASGSWYRFYVEKSGVYKITKGFLQSLGFNVNTDPRNIKIYGNGGRMLPLLNATPYPADLEENAVRFVGEEDGDFDSGDYILLYAEGVDNWNEESGTHNNLYASRSYYYVTSGSGPGKRIQQQLQPASAPTLNVSTFDEYQYHEQDLVNIARVGRKWLGEQFNINNEQEFDFEVPDIDTSVPVKITVSAAANSLGNTSMAVTANAAAIGTLGFTPPAVHTFATDARLTNTFNASGGAITVALTYNNNGFPGSNAWLDYIILQAKRQLKGNNKQFRFRYNDAANDVGVIQYNFSNATGITEVWDITDIYNVSSITNDAGAAFSFKAAMGELRQYITVVPNDFYSPLREGDTRVANQNLKGTIFKNSQGQFQDVDYIIVTPAFLHSNAETLANLHHSHEDINVKVVDLENIYQEFSSGKQDIGAIRNFVKYVYNNASSIQNRIKYLCMFGDTSFDYKNRIPNNNNIVPSFHFYSDTSPSSNYSEVAAFVSDDFFGLMDDNEGRMLSGSEALDIAVGRMLVNDGVQADQMVNKVSEYLNPESYGRWRNEYIVVADDLDGDGSSGFVTQMEDLVEEINLYRPFVNVRKIYEDAWVQEASAGGQRYPEAKAELMRSINYGALVVSYLGHGGERGLASERLFEAEDAQNLTNQYKYPLFVTATCQLTKFDNPYLPTTGEYTYWNPKGGAIAMITTTRELYITEANTFSDTLTNKLYAFGQPTTQYPTMAEALRLTKISSSGGNKNISFVGDPALMLAIPKPNIVLTEINGVPVAGSTEVLSALSYVKLGGIITDEANNLLGSYNGELEASVFDKPIDKTTLANDTNNDSDKHEFTILGETIFRGNATVTNGHFEFGFIVPRDIRIPIGEGRVSLYSKKNNVLEDQTGYDNSIQIGGINNNAEEDNTAPVVRLYMNDESFVSGGITNNSPYLLAFLEDEHGINTASGIGHDILGILDGDETHPFIMNDYYETELDDYMRGKVRYPFVNLEKGLHTLQFKAWDVYNNLVTAEIQFVVTGEDELKLDKVLNYPNPFVSYTEFWFNHNRPFEPLDVQVQVFTVTGKIVKTINQSVTTDGFLCRDIKWDGRDDFGDRIGKGVYIYKLTVRSTVTHKTAEKYEKLVLL</sequence>
<accession>A0ABW8Z1J1</accession>
<organism evidence="4 5">
    <name type="scientific">Flavobacterium rhizosphaerae</name>
    <dbReference type="NCBI Taxonomy" id="3163298"/>
    <lineage>
        <taxon>Bacteria</taxon>
        <taxon>Pseudomonadati</taxon>
        <taxon>Bacteroidota</taxon>
        <taxon>Flavobacteriia</taxon>
        <taxon>Flavobacteriales</taxon>
        <taxon>Flavobacteriaceae</taxon>
        <taxon>Flavobacterium</taxon>
    </lineage>
</organism>
<keyword evidence="5" id="KW-1185">Reference proteome</keyword>
<dbReference type="Gene3D" id="3.40.50.10390">
    <property type="entry name" value="Gingipain r, domain 1"/>
    <property type="match status" value="1"/>
</dbReference>
<dbReference type="SUPFAM" id="SSF52129">
    <property type="entry name" value="Caspase-like"/>
    <property type="match status" value="1"/>
</dbReference>
<dbReference type="InterPro" id="IPR029031">
    <property type="entry name" value="Gingipain_N_sf"/>
</dbReference>
<comment type="caution">
    <text evidence="4">The sequence shown here is derived from an EMBL/GenBank/DDBJ whole genome shotgun (WGS) entry which is preliminary data.</text>
</comment>
<dbReference type="NCBIfam" id="NF033707">
    <property type="entry name" value="T9SS_sortase"/>
    <property type="match status" value="1"/>
</dbReference>
<evidence type="ECO:0000256" key="1">
    <source>
        <dbReference type="ARBA" id="ARBA00022729"/>
    </source>
</evidence>
<dbReference type="InterPro" id="IPR001769">
    <property type="entry name" value="Gingipain"/>
</dbReference>
<keyword evidence="1 2" id="KW-0732">Signal</keyword>
<dbReference type="Gene3D" id="2.60.40.4070">
    <property type="match status" value="1"/>
</dbReference>
<feature type="domain" description="Gingipain" evidence="3">
    <location>
        <begin position="538"/>
        <end position="914"/>
    </location>
</feature>
<proteinExistence type="predicted"/>
<reference evidence="4 5" key="1">
    <citation type="submission" date="2024-06" db="EMBL/GenBank/DDBJ databases">
        <authorList>
            <person name="Kaempfer P."/>
            <person name="Viver T."/>
        </authorList>
    </citation>
    <scope>NUCLEOTIDE SEQUENCE [LARGE SCALE GENOMIC DNA]</scope>
    <source>
        <strain evidence="4 5">ST-119</strain>
    </source>
</reference>
<dbReference type="Proteomes" id="UP001629156">
    <property type="component" value="Unassembled WGS sequence"/>
</dbReference>
<gene>
    <name evidence="4" type="primary">porU</name>
    <name evidence="4" type="ORF">ABS766_12710</name>
</gene>
<dbReference type="EMBL" id="JBELPZ010000014">
    <property type="protein sequence ID" value="MFL9845283.1"/>
    <property type="molecule type" value="Genomic_DNA"/>
</dbReference>
<evidence type="ECO:0000256" key="2">
    <source>
        <dbReference type="SAM" id="SignalP"/>
    </source>
</evidence>